<accession>A0A329QPF5</accession>
<evidence type="ECO:0000256" key="2">
    <source>
        <dbReference type="ARBA" id="ARBA00022475"/>
    </source>
</evidence>
<keyword evidence="3 7" id="KW-0812">Transmembrane</keyword>
<feature type="domain" description="ABC3 transporter permease C-terminal" evidence="8">
    <location>
        <begin position="295"/>
        <end position="407"/>
    </location>
</feature>
<evidence type="ECO:0000259" key="9">
    <source>
        <dbReference type="Pfam" id="PF12704"/>
    </source>
</evidence>
<dbReference type="InterPro" id="IPR003838">
    <property type="entry name" value="ABC3_permease_C"/>
</dbReference>
<evidence type="ECO:0000256" key="3">
    <source>
        <dbReference type="ARBA" id="ARBA00022692"/>
    </source>
</evidence>
<comment type="caution">
    <text evidence="10">The sequence shown here is derived from an EMBL/GenBank/DDBJ whole genome shotgun (WGS) entry which is preliminary data.</text>
</comment>
<feature type="transmembrane region" description="Helical" evidence="7">
    <location>
        <begin position="30"/>
        <end position="49"/>
    </location>
</feature>
<keyword evidence="11" id="KW-1185">Reference proteome</keyword>
<dbReference type="GO" id="GO:0005886">
    <property type="term" value="C:plasma membrane"/>
    <property type="evidence" value="ECO:0007669"/>
    <property type="project" value="UniProtKB-SubCell"/>
</dbReference>
<dbReference type="EMBL" id="QMIG01000015">
    <property type="protein sequence ID" value="RAW12518.1"/>
    <property type="molecule type" value="Genomic_DNA"/>
</dbReference>
<comment type="similarity">
    <text evidence="6">Belongs to the ABC-4 integral membrane protein family.</text>
</comment>
<evidence type="ECO:0000256" key="5">
    <source>
        <dbReference type="ARBA" id="ARBA00023136"/>
    </source>
</evidence>
<dbReference type="PANTHER" id="PTHR30572">
    <property type="entry name" value="MEMBRANE COMPONENT OF TRANSPORTER-RELATED"/>
    <property type="match status" value="1"/>
</dbReference>
<dbReference type="InterPro" id="IPR050250">
    <property type="entry name" value="Macrolide_Exporter_MacB"/>
</dbReference>
<sequence length="413" mass="42951">MIVEPTRLGIRDLASEALAGIIARPGRSTLTVLGTVLGIAAFVAVLGLTSTATSQISVRFTTLIATEVRVQPTGTVETAGRTTGPMFPDDAEARVERINGVQSAGISWSVGLDQVPGVAPVSTLPPGTGTAADAESFEIMASSPGYFRAIHAEFAAGRAFDTFHNTHAEPVAVLGEAVARRLGITRLDTSPTVFLAGEPFSVIGILNQAERTPEALLSVITPAGTAEQMWGPPSTANTPQMIIDTEVGAAQQVGDHVSLALRPNATDQYDITVPPDPHTLRDQVNTDLNMLFLTLAAVSLIVGMVGIANTTLVAVLERIGEIGLRRAAGARRRDIALQFLSESAGLGLLGGLVGTSLGVITVVAVAVVQEWTPVIEPVVTLPAPLGGAIIGLLAGLYPAWRASRIEPAEALHR</sequence>
<feature type="transmembrane region" description="Helical" evidence="7">
    <location>
        <begin position="337"/>
        <end position="367"/>
    </location>
</feature>
<dbReference type="RefSeq" id="WP_112258974.1">
    <property type="nucleotide sequence ID" value="NZ_QMIG01000015.1"/>
</dbReference>
<reference evidence="10 11" key="1">
    <citation type="submission" date="2018-06" db="EMBL/GenBank/DDBJ databases">
        <title>Phytoactinopolyspora halophila sp. nov., a novel halophilic actinomycete isolated from a saline soil in China.</title>
        <authorList>
            <person name="Tang S.-K."/>
        </authorList>
    </citation>
    <scope>NUCLEOTIDE SEQUENCE [LARGE SCALE GENOMIC DNA]</scope>
    <source>
        <strain evidence="10 11">YIM 96934</strain>
    </source>
</reference>
<evidence type="ECO:0000256" key="6">
    <source>
        <dbReference type="ARBA" id="ARBA00038076"/>
    </source>
</evidence>
<keyword evidence="2" id="KW-1003">Cell membrane</keyword>
<organism evidence="10 11">
    <name type="scientific">Phytoactinopolyspora halophila</name>
    <dbReference type="NCBI Taxonomy" id="1981511"/>
    <lineage>
        <taxon>Bacteria</taxon>
        <taxon>Bacillati</taxon>
        <taxon>Actinomycetota</taxon>
        <taxon>Actinomycetes</taxon>
        <taxon>Jiangellales</taxon>
        <taxon>Jiangellaceae</taxon>
        <taxon>Phytoactinopolyspora</taxon>
    </lineage>
</organism>
<evidence type="ECO:0000256" key="7">
    <source>
        <dbReference type="SAM" id="Phobius"/>
    </source>
</evidence>
<name>A0A329QPF5_9ACTN</name>
<dbReference type="Pfam" id="PF12704">
    <property type="entry name" value="MacB_PCD"/>
    <property type="match status" value="1"/>
</dbReference>
<dbReference type="AlphaFoldDB" id="A0A329QPF5"/>
<feature type="transmembrane region" description="Helical" evidence="7">
    <location>
        <begin position="379"/>
        <end position="400"/>
    </location>
</feature>
<feature type="transmembrane region" description="Helical" evidence="7">
    <location>
        <begin position="290"/>
        <end position="316"/>
    </location>
</feature>
<evidence type="ECO:0000313" key="11">
    <source>
        <dbReference type="Proteomes" id="UP000250462"/>
    </source>
</evidence>
<proteinExistence type="inferred from homology"/>
<keyword evidence="4 7" id="KW-1133">Transmembrane helix</keyword>
<feature type="domain" description="MacB-like periplasmic core" evidence="9">
    <location>
        <begin position="28"/>
        <end position="243"/>
    </location>
</feature>
<comment type="subcellular location">
    <subcellularLocation>
        <location evidence="1">Cell membrane</location>
        <topology evidence="1">Multi-pass membrane protein</topology>
    </subcellularLocation>
</comment>
<dbReference type="Pfam" id="PF02687">
    <property type="entry name" value="FtsX"/>
    <property type="match status" value="1"/>
</dbReference>
<protein>
    <submittedName>
        <fullName evidence="10">ABC transporter permease</fullName>
    </submittedName>
</protein>
<dbReference type="PANTHER" id="PTHR30572:SF4">
    <property type="entry name" value="ABC TRANSPORTER PERMEASE YTRF"/>
    <property type="match status" value="1"/>
</dbReference>
<evidence type="ECO:0000256" key="1">
    <source>
        <dbReference type="ARBA" id="ARBA00004651"/>
    </source>
</evidence>
<dbReference type="OrthoDB" id="9780560at2"/>
<evidence type="ECO:0000256" key="4">
    <source>
        <dbReference type="ARBA" id="ARBA00022989"/>
    </source>
</evidence>
<evidence type="ECO:0000259" key="8">
    <source>
        <dbReference type="Pfam" id="PF02687"/>
    </source>
</evidence>
<dbReference type="InterPro" id="IPR025857">
    <property type="entry name" value="MacB_PCD"/>
</dbReference>
<dbReference type="Proteomes" id="UP000250462">
    <property type="component" value="Unassembled WGS sequence"/>
</dbReference>
<keyword evidence="5 7" id="KW-0472">Membrane</keyword>
<gene>
    <name evidence="10" type="ORF">DPM12_14055</name>
</gene>
<evidence type="ECO:0000313" key="10">
    <source>
        <dbReference type="EMBL" id="RAW12518.1"/>
    </source>
</evidence>
<dbReference type="GO" id="GO:0022857">
    <property type="term" value="F:transmembrane transporter activity"/>
    <property type="evidence" value="ECO:0007669"/>
    <property type="project" value="TreeGrafter"/>
</dbReference>